<sequence length="74" mass="8682">MVVPIMLAIRTVRDLFLGSAATPVASMVVIVCYPGTTYTIRKKARRELRRTVRYKKNFVKLKPDKRLRRRNYVV</sequence>
<keyword evidence="1" id="KW-0472">Membrane</keyword>
<evidence type="ECO:0000313" key="3">
    <source>
        <dbReference type="Proteomes" id="UP000641137"/>
    </source>
</evidence>
<gene>
    <name evidence="2" type="ORF">GCM10010136_16830</name>
</gene>
<dbReference type="AlphaFoldDB" id="A0A8J3GG27"/>
<reference evidence="2" key="1">
    <citation type="journal article" date="2014" name="Int. J. Syst. Evol. Microbiol.">
        <title>Complete genome sequence of Corynebacterium casei LMG S-19264T (=DSM 44701T), isolated from a smear-ripened cheese.</title>
        <authorList>
            <consortium name="US DOE Joint Genome Institute (JGI-PGF)"/>
            <person name="Walter F."/>
            <person name="Albersmeier A."/>
            <person name="Kalinowski J."/>
            <person name="Ruckert C."/>
        </authorList>
    </citation>
    <scope>NUCLEOTIDE SEQUENCE</scope>
    <source>
        <strain evidence="2">KCTC 42097</strain>
    </source>
</reference>
<keyword evidence="3" id="KW-1185">Reference proteome</keyword>
<proteinExistence type="predicted"/>
<name>A0A8J3GG27_9HYPH</name>
<accession>A0A8J3GG27</accession>
<reference evidence="2" key="2">
    <citation type="submission" date="2020-09" db="EMBL/GenBank/DDBJ databases">
        <authorList>
            <person name="Sun Q."/>
            <person name="Kim S."/>
        </authorList>
    </citation>
    <scope>NUCLEOTIDE SEQUENCE</scope>
    <source>
        <strain evidence="2">KCTC 42097</strain>
    </source>
</reference>
<protein>
    <submittedName>
        <fullName evidence="2">Uncharacterized protein</fullName>
    </submittedName>
</protein>
<keyword evidence="1" id="KW-0812">Transmembrane</keyword>
<evidence type="ECO:0000313" key="2">
    <source>
        <dbReference type="EMBL" id="GHC70484.1"/>
    </source>
</evidence>
<evidence type="ECO:0000256" key="1">
    <source>
        <dbReference type="SAM" id="Phobius"/>
    </source>
</evidence>
<feature type="transmembrane region" description="Helical" evidence="1">
    <location>
        <begin position="20"/>
        <end position="40"/>
    </location>
</feature>
<comment type="caution">
    <text evidence="2">The sequence shown here is derived from an EMBL/GenBank/DDBJ whole genome shotgun (WGS) entry which is preliminary data.</text>
</comment>
<organism evidence="2 3">
    <name type="scientific">Limoniibacter endophyticus</name>
    <dbReference type="NCBI Taxonomy" id="1565040"/>
    <lineage>
        <taxon>Bacteria</taxon>
        <taxon>Pseudomonadati</taxon>
        <taxon>Pseudomonadota</taxon>
        <taxon>Alphaproteobacteria</taxon>
        <taxon>Hyphomicrobiales</taxon>
        <taxon>Bartonellaceae</taxon>
        <taxon>Limoniibacter</taxon>
    </lineage>
</organism>
<keyword evidence="1" id="KW-1133">Transmembrane helix</keyword>
<dbReference type="EMBL" id="BMZO01000005">
    <property type="protein sequence ID" value="GHC70484.1"/>
    <property type="molecule type" value="Genomic_DNA"/>
</dbReference>
<dbReference type="Proteomes" id="UP000641137">
    <property type="component" value="Unassembled WGS sequence"/>
</dbReference>